<evidence type="ECO:0000256" key="3">
    <source>
        <dbReference type="ARBA" id="ARBA00022840"/>
    </source>
</evidence>
<dbReference type="InterPro" id="IPR006015">
    <property type="entry name" value="Universal_stress_UspA"/>
</dbReference>
<comment type="similarity">
    <text evidence="1">Belongs to the universal stress protein A family.</text>
</comment>
<sequence length="317" mass="32494">MARDDVVLVGLDGSAASLHALDWATAAAQAHRLGLLLVCSYALPSFTAASLDGGYAALDDTAIQEGAKAVLAEATARISDSGVPVTAKVMTGDAAGVLVELSRDVRMAVVGTRGRGGFADRLLGTVSSALPAHAYCPTVVVPLREHGHALPDDAALPPVRPVRRIVVGVDGSPRAEQALRYAIAEAEVWGAEVTAVAGVPIGSMTGVLAWLPDAVDHEQVLRDMAEGLNVVVDRALVGHPDVVVKRHALDGSGAELLTEFSVATDLIVVGSRGRGGFAGLLLGSTSQAVLHHSECPVVVVTHRCAQDEPATQGAATS</sequence>
<dbReference type="PANTHER" id="PTHR46268">
    <property type="entry name" value="STRESS RESPONSE PROTEIN NHAX"/>
    <property type="match status" value="1"/>
</dbReference>
<dbReference type="Pfam" id="PF00582">
    <property type="entry name" value="Usp"/>
    <property type="match status" value="2"/>
</dbReference>
<evidence type="ECO:0000313" key="5">
    <source>
        <dbReference type="EMBL" id="GIG22684.1"/>
    </source>
</evidence>
<name>A0A919P7G6_9CELL</name>
<evidence type="ECO:0000259" key="4">
    <source>
        <dbReference type="Pfam" id="PF00582"/>
    </source>
</evidence>
<dbReference type="GO" id="GO:0005524">
    <property type="term" value="F:ATP binding"/>
    <property type="evidence" value="ECO:0007669"/>
    <property type="project" value="UniProtKB-KW"/>
</dbReference>
<comment type="caution">
    <text evidence="5">The sequence shown here is derived from an EMBL/GenBank/DDBJ whole genome shotgun (WGS) entry which is preliminary data.</text>
</comment>
<dbReference type="CDD" id="cd23659">
    <property type="entry name" value="USP_At3g01520-like"/>
    <property type="match status" value="1"/>
</dbReference>
<dbReference type="InterPro" id="IPR014729">
    <property type="entry name" value="Rossmann-like_a/b/a_fold"/>
</dbReference>
<dbReference type="RefSeq" id="WP_203757669.1">
    <property type="nucleotide sequence ID" value="NZ_BONK01000012.1"/>
</dbReference>
<protein>
    <submittedName>
        <fullName evidence="5">Universal stress protein</fullName>
    </submittedName>
</protein>
<reference evidence="5" key="1">
    <citation type="submission" date="2021-01" db="EMBL/GenBank/DDBJ databases">
        <title>Whole genome shotgun sequence of Cellulomonas chitinilytica NBRC 110799.</title>
        <authorList>
            <person name="Komaki H."/>
            <person name="Tamura T."/>
        </authorList>
    </citation>
    <scope>NUCLEOTIDE SEQUENCE</scope>
    <source>
        <strain evidence="5">NBRC 110799</strain>
    </source>
</reference>
<evidence type="ECO:0000256" key="1">
    <source>
        <dbReference type="ARBA" id="ARBA00008791"/>
    </source>
</evidence>
<proteinExistence type="inferred from homology"/>
<feature type="domain" description="UspA" evidence="4">
    <location>
        <begin position="7"/>
        <end position="142"/>
    </location>
</feature>
<keyword evidence="3" id="KW-0067">ATP-binding</keyword>
<dbReference type="Gene3D" id="3.40.50.620">
    <property type="entry name" value="HUPs"/>
    <property type="match status" value="2"/>
</dbReference>
<dbReference type="AlphaFoldDB" id="A0A919P7G6"/>
<dbReference type="SUPFAM" id="SSF52402">
    <property type="entry name" value="Adenine nucleotide alpha hydrolases-like"/>
    <property type="match status" value="2"/>
</dbReference>
<organism evidence="5 6">
    <name type="scientific">Cellulomonas chitinilytica</name>
    <dbReference type="NCBI Taxonomy" id="398759"/>
    <lineage>
        <taxon>Bacteria</taxon>
        <taxon>Bacillati</taxon>
        <taxon>Actinomycetota</taxon>
        <taxon>Actinomycetes</taxon>
        <taxon>Micrococcales</taxon>
        <taxon>Cellulomonadaceae</taxon>
        <taxon>Cellulomonas</taxon>
    </lineage>
</organism>
<dbReference type="PANTHER" id="PTHR46268:SF27">
    <property type="entry name" value="UNIVERSAL STRESS PROTEIN RV2623"/>
    <property type="match status" value="1"/>
</dbReference>
<evidence type="ECO:0000256" key="2">
    <source>
        <dbReference type="ARBA" id="ARBA00022741"/>
    </source>
</evidence>
<keyword evidence="6" id="KW-1185">Reference proteome</keyword>
<dbReference type="Proteomes" id="UP000632740">
    <property type="component" value="Unassembled WGS sequence"/>
</dbReference>
<dbReference type="InterPro" id="IPR006016">
    <property type="entry name" value="UspA"/>
</dbReference>
<dbReference type="EMBL" id="BONK01000012">
    <property type="protein sequence ID" value="GIG22684.1"/>
    <property type="molecule type" value="Genomic_DNA"/>
</dbReference>
<accession>A0A919P7G6</accession>
<dbReference type="PRINTS" id="PR01438">
    <property type="entry name" value="UNVRSLSTRESS"/>
</dbReference>
<gene>
    <name evidence="5" type="ORF">Cch01nite_34080</name>
</gene>
<feature type="domain" description="UspA" evidence="4">
    <location>
        <begin position="162"/>
        <end position="300"/>
    </location>
</feature>
<keyword evidence="2" id="KW-0547">Nucleotide-binding</keyword>
<evidence type="ECO:0000313" key="6">
    <source>
        <dbReference type="Proteomes" id="UP000632740"/>
    </source>
</evidence>